<evidence type="ECO:0000313" key="1">
    <source>
        <dbReference type="EMBL" id="MCU4742212.1"/>
    </source>
</evidence>
<organism evidence="1 2">
    <name type="scientific">Natronoglomus mannanivorans</name>
    <dbReference type="NCBI Taxonomy" id="2979990"/>
    <lineage>
        <taxon>Archaea</taxon>
        <taxon>Methanobacteriati</taxon>
        <taxon>Methanobacteriota</taxon>
        <taxon>Stenosarchaea group</taxon>
        <taxon>Halobacteria</taxon>
        <taxon>Halobacteriales</taxon>
        <taxon>Natrialbaceae</taxon>
        <taxon>Natronoglomus</taxon>
    </lineage>
</organism>
<name>A0AAP2YZ46_9EURY</name>
<comment type="caution">
    <text evidence="1">The sequence shown here is derived from an EMBL/GenBank/DDBJ whole genome shotgun (WGS) entry which is preliminary data.</text>
</comment>
<proteinExistence type="predicted"/>
<sequence length="106" mass="11921">MTDNTRALPDGGTDALSRYRLKEIDRQARKLLETIDTDSDATRHCREIRAEVECVRRELFGFEFESSDLETDPTTVPMVVDCGEAVTTCLGPDPDAYVREHGGRDD</sequence>
<reference evidence="1" key="1">
    <citation type="submission" date="2022-09" db="EMBL/GenBank/DDBJ databases">
        <title>Enrichment on poylsaccharides allowed isolation of novel metabolic and taxonomic groups of Haloarchaea.</title>
        <authorList>
            <person name="Sorokin D.Y."/>
            <person name="Elcheninov A.G."/>
            <person name="Khizhniak T.V."/>
            <person name="Kolganova T.V."/>
            <person name="Kublanov I.V."/>
        </authorList>
    </citation>
    <scope>NUCLEOTIDE SEQUENCE</scope>
    <source>
        <strain evidence="1">AArc-xg1-1</strain>
    </source>
</reference>
<evidence type="ECO:0000313" key="2">
    <source>
        <dbReference type="Proteomes" id="UP001321018"/>
    </source>
</evidence>
<protein>
    <submittedName>
        <fullName evidence="1">Uncharacterized protein</fullName>
    </submittedName>
</protein>
<dbReference type="EMBL" id="JAOPKA010000007">
    <property type="protein sequence ID" value="MCU4742212.1"/>
    <property type="molecule type" value="Genomic_DNA"/>
</dbReference>
<accession>A0AAP2YZ46</accession>
<dbReference type="Proteomes" id="UP001321018">
    <property type="component" value="Unassembled WGS sequence"/>
</dbReference>
<dbReference type="AlphaFoldDB" id="A0AAP2YZ46"/>
<dbReference type="RefSeq" id="WP_338004041.1">
    <property type="nucleotide sequence ID" value="NZ_JAOPKA010000007.1"/>
</dbReference>
<gene>
    <name evidence="1" type="ORF">OB960_12465</name>
</gene>